<evidence type="ECO:0000256" key="2">
    <source>
        <dbReference type="ARBA" id="ARBA00022748"/>
    </source>
</evidence>
<feature type="signal peptide" evidence="5">
    <location>
        <begin position="1"/>
        <end position="21"/>
    </location>
</feature>
<dbReference type="KEGG" id="phe:Phep_1985"/>
<dbReference type="Pfam" id="PF00578">
    <property type="entry name" value="AhpC-TSA"/>
    <property type="match status" value="1"/>
</dbReference>
<organism evidence="7 8">
    <name type="scientific">Pedobacter heparinus (strain ATCC 13125 / DSM 2366 / CIP 104194 / JCM 7457 / NBRC 12017 / NCIMB 9290 / NRRL B-14731 / HIM 762-3)</name>
    <dbReference type="NCBI Taxonomy" id="485917"/>
    <lineage>
        <taxon>Bacteria</taxon>
        <taxon>Pseudomonadati</taxon>
        <taxon>Bacteroidota</taxon>
        <taxon>Sphingobacteriia</taxon>
        <taxon>Sphingobacteriales</taxon>
        <taxon>Sphingobacteriaceae</taxon>
        <taxon>Pedobacter</taxon>
    </lineage>
</organism>
<dbReference type="RefSeq" id="WP_015807807.1">
    <property type="nucleotide sequence ID" value="NC_013061.1"/>
</dbReference>
<evidence type="ECO:0000259" key="6">
    <source>
        <dbReference type="PROSITE" id="PS51352"/>
    </source>
</evidence>
<keyword evidence="3" id="KW-1015">Disulfide bond</keyword>
<evidence type="ECO:0000256" key="1">
    <source>
        <dbReference type="ARBA" id="ARBA00004196"/>
    </source>
</evidence>
<dbReference type="HOGENOM" id="CLU_522586_0_0_10"/>
<keyword evidence="4" id="KW-0676">Redox-active center</keyword>
<evidence type="ECO:0000256" key="4">
    <source>
        <dbReference type="ARBA" id="ARBA00023284"/>
    </source>
</evidence>
<gene>
    <name evidence="7" type="ordered locus">Phep_1985</name>
</gene>
<sequence>MRKIIKYALLLLCIVMMKVNAQEKKTLPPDFNFLPSTEVDVPDSVWVFFRKGPLVNNQSGERMKIKPNVDGSFSFSPSFIQPVYWFEIYFMYYKSRQRAKPATYYAEPNDQLKVIYAKAADTGKGTIPKMKLTFSGKGAEKYKVVELLGKIKTDLSRSLNEDAKKEFGADSKTKDDKIGREGYYKSAELKVYLNSILEKVKGANRQSQDTLLKYKSLIGNNITNYLSYELSSSGYFSSWIDYLYRIGNSPNFRQTITDFYFLNRNSVIKEVSDPLVKYSKDYKFNKLLEIKYETGFRNKGKSLPYYKLYDAVKAVKNSGLRDILLSYLMYEPVFTNRITNTDSQDSCIRDALAVIKSPELLEPVQEQLLFFRGSQIPDFTFVDQEGKPTSLADLKGKVFMIDFYFYGCKGCIAYAKRFKEEIYPEFVHNPKFKVLSVSVDKKREHWISAMNSNLYNERDYINLSAGNLSWKHPFLKHFNRASFPFILLVDKNGRLISKIENESSPVIADFIRKSLNEKNSK</sequence>
<dbReference type="PROSITE" id="PS51352">
    <property type="entry name" value="THIOREDOXIN_2"/>
    <property type="match status" value="1"/>
</dbReference>
<dbReference type="AlphaFoldDB" id="C6XWB4"/>
<dbReference type="GO" id="GO:0017004">
    <property type="term" value="P:cytochrome complex assembly"/>
    <property type="evidence" value="ECO:0007669"/>
    <property type="project" value="UniProtKB-KW"/>
</dbReference>
<evidence type="ECO:0000256" key="3">
    <source>
        <dbReference type="ARBA" id="ARBA00023157"/>
    </source>
</evidence>
<accession>C6XWB4</accession>
<dbReference type="GO" id="GO:0030313">
    <property type="term" value="C:cell envelope"/>
    <property type="evidence" value="ECO:0007669"/>
    <property type="project" value="UniProtKB-SubCell"/>
</dbReference>
<dbReference type="PANTHER" id="PTHR42852:SF6">
    <property type="entry name" value="THIOL:DISULFIDE INTERCHANGE PROTEIN DSBE"/>
    <property type="match status" value="1"/>
</dbReference>
<feature type="domain" description="Thioredoxin" evidence="6">
    <location>
        <begin position="370"/>
        <end position="520"/>
    </location>
</feature>
<dbReference type="InterPro" id="IPR050553">
    <property type="entry name" value="Thioredoxin_ResA/DsbE_sf"/>
</dbReference>
<feature type="chain" id="PRO_5002974495" evidence="5">
    <location>
        <begin position="22"/>
        <end position="521"/>
    </location>
</feature>
<dbReference type="Gene3D" id="3.40.30.10">
    <property type="entry name" value="Glutaredoxin"/>
    <property type="match status" value="1"/>
</dbReference>
<dbReference type="PANTHER" id="PTHR42852">
    <property type="entry name" value="THIOL:DISULFIDE INTERCHANGE PROTEIN DSBE"/>
    <property type="match status" value="1"/>
</dbReference>
<dbReference type="Proteomes" id="UP000000852">
    <property type="component" value="Chromosome"/>
</dbReference>
<dbReference type="CDD" id="cd02966">
    <property type="entry name" value="TlpA_like_family"/>
    <property type="match status" value="1"/>
</dbReference>
<proteinExistence type="predicted"/>
<dbReference type="STRING" id="485917.Phep_1985"/>
<comment type="subcellular location">
    <subcellularLocation>
        <location evidence="1">Cell envelope</location>
    </subcellularLocation>
</comment>
<evidence type="ECO:0000313" key="8">
    <source>
        <dbReference type="Proteomes" id="UP000000852"/>
    </source>
</evidence>
<keyword evidence="5" id="KW-0732">Signal</keyword>
<dbReference type="eggNOG" id="COG1225">
    <property type="taxonomic scope" value="Bacteria"/>
</dbReference>
<evidence type="ECO:0000256" key="5">
    <source>
        <dbReference type="SAM" id="SignalP"/>
    </source>
</evidence>
<evidence type="ECO:0000313" key="7">
    <source>
        <dbReference type="EMBL" id="ACU04193.1"/>
    </source>
</evidence>
<protein>
    <submittedName>
        <fullName evidence="7">Alkyl hydroperoxide reductase/ Thiol specific antioxidant/ Mal allergen</fullName>
    </submittedName>
</protein>
<dbReference type="InterPro" id="IPR000866">
    <property type="entry name" value="AhpC/TSA"/>
</dbReference>
<dbReference type="OrthoDB" id="983020at2"/>
<name>C6XWB4_PEDHD</name>
<reference evidence="7 8" key="1">
    <citation type="journal article" date="2009" name="Stand. Genomic Sci.">
        <title>Complete genome sequence of Pedobacter heparinus type strain (HIM 762-3).</title>
        <authorList>
            <person name="Han C."/>
            <person name="Spring S."/>
            <person name="Lapidus A."/>
            <person name="Del Rio T.G."/>
            <person name="Tice H."/>
            <person name="Copeland A."/>
            <person name="Cheng J.F."/>
            <person name="Lucas S."/>
            <person name="Chen F."/>
            <person name="Nolan M."/>
            <person name="Bruce D."/>
            <person name="Goodwin L."/>
            <person name="Pitluck S."/>
            <person name="Ivanova N."/>
            <person name="Mavromatis K."/>
            <person name="Mikhailova N."/>
            <person name="Pati A."/>
            <person name="Chen A."/>
            <person name="Palaniappan K."/>
            <person name="Land M."/>
            <person name="Hauser L."/>
            <person name="Chang Y.J."/>
            <person name="Jeffries C.C."/>
            <person name="Saunders E."/>
            <person name="Chertkov O."/>
            <person name="Brettin T."/>
            <person name="Goker M."/>
            <person name="Rohde M."/>
            <person name="Bristow J."/>
            <person name="Eisen J.A."/>
            <person name="Markowitz V."/>
            <person name="Hugenholtz P."/>
            <person name="Kyrpides N.C."/>
            <person name="Klenk H.P."/>
            <person name="Detter J.C."/>
        </authorList>
    </citation>
    <scope>NUCLEOTIDE SEQUENCE [LARGE SCALE GENOMIC DNA]</scope>
    <source>
        <strain evidence="8">ATCC 13125 / DSM 2366 / CIP 104194 / JCM 7457 / NBRC 12017 / NCIMB 9290 / NRRL B-14731 / HIM 762-3</strain>
    </source>
</reference>
<keyword evidence="2" id="KW-0201">Cytochrome c-type biogenesis</keyword>
<dbReference type="SUPFAM" id="SSF52833">
    <property type="entry name" value="Thioredoxin-like"/>
    <property type="match status" value="1"/>
</dbReference>
<dbReference type="InterPro" id="IPR036249">
    <property type="entry name" value="Thioredoxin-like_sf"/>
</dbReference>
<dbReference type="EMBL" id="CP001681">
    <property type="protein sequence ID" value="ACU04193.1"/>
    <property type="molecule type" value="Genomic_DNA"/>
</dbReference>
<keyword evidence="8" id="KW-1185">Reference proteome</keyword>
<dbReference type="InterPro" id="IPR013766">
    <property type="entry name" value="Thioredoxin_domain"/>
</dbReference>